<keyword evidence="2" id="KW-1185">Reference proteome</keyword>
<dbReference type="KEGG" id="abri:DFR85_09505"/>
<dbReference type="RefSeq" id="WP_110270683.1">
    <property type="nucleotide sequence ID" value="NZ_CP029289.2"/>
</dbReference>
<dbReference type="EMBL" id="CP029289">
    <property type="protein sequence ID" value="AWR94802.1"/>
    <property type="molecule type" value="Genomic_DNA"/>
</dbReference>
<gene>
    <name evidence="1" type="ORF">DFR85_09505</name>
</gene>
<dbReference type="Proteomes" id="UP000248044">
    <property type="component" value="Chromosome"/>
</dbReference>
<dbReference type="OrthoDB" id="35904at2157"/>
<protein>
    <recommendedName>
        <fullName evidence="3">FtsK gamma domain-containing protein</fullName>
    </recommendedName>
</protein>
<accession>A0A2U9IFH8</accession>
<evidence type="ECO:0000313" key="1">
    <source>
        <dbReference type="EMBL" id="AWR94802.1"/>
    </source>
</evidence>
<reference evidence="1 2" key="1">
    <citation type="submission" date="2018-05" db="EMBL/GenBank/DDBJ databases">
        <title>Complete Genome Sequences of Extremely Thermoacidophilic, Metal-Mobilizing Type-Strain Members of the Archaeal Family Sulfolobaceae: Acidianus brierleyi DSM-1651T, Acidianus sulfidivorans DSM-18786T, Metallosphaera hakonensis DSM-7519T, and Metallosphaera prunae DSM-10039T.</title>
        <authorList>
            <person name="Counts J.A."/>
            <person name="Kelly R.M."/>
        </authorList>
    </citation>
    <scope>NUCLEOTIDE SEQUENCE [LARGE SCALE GENOMIC DNA]</scope>
    <source>
        <strain evidence="1 2">DSM 1651</strain>
    </source>
</reference>
<dbReference type="Pfam" id="PF22511">
    <property type="entry name" value="PBP2"/>
    <property type="match status" value="1"/>
</dbReference>
<evidence type="ECO:0008006" key="3">
    <source>
        <dbReference type="Google" id="ProtNLM"/>
    </source>
</evidence>
<dbReference type="InterPro" id="IPR054264">
    <property type="entry name" value="PBP2"/>
</dbReference>
<sequence length="64" mass="7180">MERDLEVAIKYFKTNVSVGEIAAVRDLKGLGIKEPEKIIAKLLEMGIIDKGEGCYNLVRESEKK</sequence>
<organism evidence="1 2">
    <name type="scientific">Acidianus brierleyi</name>
    <dbReference type="NCBI Taxonomy" id="41673"/>
    <lineage>
        <taxon>Archaea</taxon>
        <taxon>Thermoproteota</taxon>
        <taxon>Thermoprotei</taxon>
        <taxon>Sulfolobales</taxon>
        <taxon>Sulfolobaceae</taxon>
        <taxon>Acidianus</taxon>
    </lineage>
</organism>
<evidence type="ECO:0000313" key="2">
    <source>
        <dbReference type="Proteomes" id="UP000248044"/>
    </source>
</evidence>
<proteinExistence type="predicted"/>
<name>A0A2U9IFH8_9CREN</name>
<dbReference type="AlphaFoldDB" id="A0A2U9IFH8"/>
<dbReference type="GeneID" id="36832391"/>